<evidence type="ECO:0000313" key="2">
    <source>
        <dbReference type="EMBL" id="KJF60343.1"/>
    </source>
</evidence>
<reference evidence="3" key="2">
    <citation type="journal article" date="2010" name="Genome Res.">
        <title>Population genomic sequencing of Coccidioides fungi reveals recent hybridization and transposon control.</title>
        <authorList>
            <person name="Neafsey D.E."/>
            <person name="Barker B.M."/>
            <person name="Sharpton T.J."/>
            <person name="Stajich J.E."/>
            <person name="Park D.J."/>
            <person name="Whiston E."/>
            <person name="Hung C.-Y."/>
            <person name="McMahan C."/>
            <person name="White J."/>
            <person name="Sykes S."/>
            <person name="Heiman D."/>
            <person name="Young S."/>
            <person name="Zeng Q."/>
            <person name="Abouelleil A."/>
            <person name="Aftuck L."/>
            <person name="Bessette D."/>
            <person name="Brown A."/>
            <person name="FitzGerald M."/>
            <person name="Lui A."/>
            <person name="Macdonald J.P."/>
            <person name="Priest M."/>
            <person name="Orbach M.J."/>
            <person name="Galgiani J.N."/>
            <person name="Kirkland T.N."/>
            <person name="Cole G.T."/>
            <person name="Birren B.W."/>
            <person name="Henn M.R."/>
            <person name="Taylor J.W."/>
            <person name="Rounsley S.D."/>
        </authorList>
    </citation>
    <scope>GENOME REANNOTATION</scope>
    <source>
        <strain evidence="3">RS</strain>
    </source>
</reference>
<dbReference type="RefSeq" id="XP_004445971.1">
    <property type="nucleotide sequence ID" value="XM_004445914.1"/>
</dbReference>
<gene>
    <name evidence="2" type="ORF">CIMG_12891</name>
</gene>
<reference evidence="3" key="1">
    <citation type="journal article" date="2009" name="Genome Res.">
        <title>Comparative genomic analyses of the human fungal pathogens Coccidioides and their relatives.</title>
        <authorList>
            <person name="Sharpton T.J."/>
            <person name="Stajich J.E."/>
            <person name="Rounsley S.D."/>
            <person name="Gardner M.J."/>
            <person name="Wortman J.R."/>
            <person name="Jordar V.S."/>
            <person name="Maiti R."/>
            <person name="Kodira C.D."/>
            <person name="Neafsey D.E."/>
            <person name="Zeng Q."/>
            <person name="Hung C.-Y."/>
            <person name="McMahan C."/>
            <person name="Muszewska A."/>
            <person name="Grynberg M."/>
            <person name="Mandel M.A."/>
            <person name="Kellner E.M."/>
            <person name="Barker B.M."/>
            <person name="Galgiani J.N."/>
            <person name="Orbach M.J."/>
            <person name="Kirkland T.N."/>
            <person name="Cole G.T."/>
            <person name="Henn M.R."/>
            <person name="Birren B.W."/>
            <person name="Taylor J.W."/>
        </authorList>
    </citation>
    <scope>NUCLEOTIDE SEQUENCE [LARGE SCALE GENOMIC DNA]</scope>
    <source>
        <strain evidence="3">RS</strain>
    </source>
</reference>
<proteinExistence type="predicted"/>
<sequence length="197" mass="21577">MAFGRTAPQRENHTKSSAHHVSQGTKPLASYALLTFVTRPWNRQANWINATRTDNDRNNLLLANHPATGCPFEARAELVSQSLVAANGFYEADTALVLSLTVLRIVKFLPHMKGTGHRLFGHKWHSSGLSPLKARKGCPRPAQGLGLDEVQNSQPNSGWARCRSWHGISTALGLVGFRIRGQRMQASAEPAELPDPA</sequence>
<dbReference type="GeneID" id="24164518"/>
<evidence type="ECO:0000313" key="3">
    <source>
        <dbReference type="Proteomes" id="UP000001261"/>
    </source>
</evidence>
<keyword evidence="3" id="KW-1185">Reference proteome</keyword>
<dbReference type="EMBL" id="GG704911">
    <property type="protein sequence ID" value="KJF60343.1"/>
    <property type="molecule type" value="Genomic_DNA"/>
</dbReference>
<evidence type="ECO:0000256" key="1">
    <source>
        <dbReference type="SAM" id="MobiDB-lite"/>
    </source>
</evidence>
<dbReference type="AlphaFoldDB" id="A0A0D8JVN7"/>
<feature type="region of interest" description="Disordered" evidence="1">
    <location>
        <begin position="1"/>
        <end position="23"/>
    </location>
</feature>
<dbReference type="Proteomes" id="UP000001261">
    <property type="component" value="Unassembled WGS sequence"/>
</dbReference>
<name>A0A0D8JVN7_COCIM</name>
<dbReference type="InParanoid" id="A0A0D8JVN7"/>
<dbReference type="VEuPathDB" id="FungiDB:CIMG_12891"/>
<dbReference type="KEGG" id="cim:CIMG_12891"/>
<accession>A0A0D8JVN7</accession>
<protein>
    <submittedName>
        <fullName evidence="2">Uncharacterized protein</fullName>
    </submittedName>
</protein>
<organism evidence="2 3">
    <name type="scientific">Coccidioides immitis (strain RS)</name>
    <name type="common">Valley fever fungus</name>
    <dbReference type="NCBI Taxonomy" id="246410"/>
    <lineage>
        <taxon>Eukaryota</taxon>
        <taxon>Fungi</taxon>
        <taxon>Dikarya</taxon>
        <taxon>Ascomycota</taxon>
        <taxon>Pezizomycotina</taxon>
        <taxon>Eurotiomycetes</taxon>
        <taxon>Eurotiomycetidae</taxon>
        <taxon>Onygenales</taxon>
        <taxon>Onygenaceae</taxon>
        <taxon>Coccidioides</taxon>
    </lineage>
</organism>